<dbReference type="InterPro" id="IPR003148">
    <property type="entry name" value="RCK_N"/>
</dbReference>
<dbReference type="InterPro" id="IPR050721">
    <property type="entry name" value="Trk_Ktr_HKT_K-transport"/>
</dbReference>
<accession>M0N602</accession>
<dbReference type="EMBL" id="AOME01000051">
    <property type="protein sequence ID" value="EMA53362.1"/>
    <property type="molecule type" value="Genomic_DNA"/>
</dbReference>
<dbReference type="PROSITE" id="PS51201">
    <property type="entry name" value="RCK_N"/>
    <property type="match status" value="1"/>
</dbReference>
<dbReference type="Pfam" id="PF02254">
    <property type="entry name" value="TrkA_N"/>
    <property type="match status" value="1"/>
</dbReference>
<protein>
    <submittedName>
        <fullName evidence="3">TrkA domain-containing protein</fullName>
    </submittedName>
</protein>
<dbReference type="RefSeq" id="WP_005042577.1">
    <property type="nucleotide sequence ID" value="NZ_AOME01000051.1"/>
</dbReference>
<dbReference type="PANTHER" id="PTHR43833">
    <property type="entry name" value="POTASSIUM CHANNEL PROTEIN 2-RELATED-RELATED"/>
    <property type="match status" value="1"/>
</dbReference>
<sequence>MNEARAVILGGEGAVGETLAVQLANGSSAVTLLAGDAHAAERAAGAGADARVTDPSSTATLDREDIDEADIAIVTSRLDSQNLLLAQFLRLQGSGRVIALVNDPANLEAFTEAGIETVCASTALSTALDRQRRGVETVETERSSNRTNPDRHTEHGESTDEPERERLRSGGAGGDA</sequence>
<evidence type="ECO:0000313" key="4">
    <source>
        <dbReference type="Proteomes" id="UP000011625"/>
    </source>
</evidence>
<evidence type="ECO:0000256" key="1">
    <source>
        <dbReference type="SAM" id="MobiDB-lite"/>
    </source>
</evidence>
<comment type="caution">
    <text evidence="3">The sequence shown here is derived from an EMBL/GenBank/DDBJ whole genome shotgun (WGS) entry which is preliminary data.</text>
</comment>
<feature type="region of interest" description="Disordered" evidence="1">
    <location>
        <begin position="129"/>
        <end position="176"/>
    </location>
</feature>
<gene>
    <name evidence="3" type="ORF">C450_08607</name>
</gene>
<dbReference type="OrthoDB" id="289108at2157"/>
<organism evidence="3 4">
    <name type="scientific">Halococcus salifodinae DSM 8989</name>
    <dbReference type="NCBI Taxonomy" id="1227456"/>
    <lineage>
        <taxon>Archaea</taxon>
        <taxon>Methanobacteriati</taxon>
        <taxon>Methanobacteriota</taxon>
        <taxon>Stenosarchaea group</taxon>
        <taxon>Halobacteria</taxon>
        <taxon>Halobacteriales</taxon>
        <taxon>Halococcaceae</taxon>
        <taxon>Halococcus</taxon>
    </lineage>
</organism>
<dbReference type="GO" id="GO:0006813">
    <property type="term" value="P:potassium ion transport"/>
    <property type="evidence" value="ECO:0007669"/>
    <property type="project" value="InterPro"/>
</dbReference>
<keyword evidence="4" id="KW-1185">Reference proteome</keyword>
<dbReference type="InterPro" id="IPR036291">
    <property type="entry name" value="NAD(P)-bd_dom_sf"/>
</dbReference>
<name>M0N602_9EURY</name>
<feature type="compositionally biased region" description="Basic and acidic residues" evidence="1">
    <location>
        <begin position="129"/>
        <end position="168"/>
    </location>
</feature>
<dbReference type="PATRIC" id="fig|1227456.3.peg.1736"/>
<evidence type="ECO:0000259" key="2">
    <source>
        <dbReference type="PROSITE" id="PS51201"/>
    </source>
</evidence>
<dbReference type="Gene3D" id="3.40.50.720">
    <property type="entry name" value="NAD(P)-binding Rossmann-like Domain"/>
    <property type="match status" value="1"/>
</dbReference>
<dbReference type="SUPFAM" id="SSF51735">
    <property type="entry name" value="NAD(P)-binding Rossmann-fold domains"/>
    <property type="match status" value="1"/>
</dbReference>
<dbReference type="AlphaFoldDB" id="M0N602"/>
<proteinExistence type="predicted"/>
<reference evidence="3 4" key="1">
    <citation type="journal article" date="2014" name="PLoS Genet.">
        <title>Phylogenetically driven sequencing of extremely halophilic archaea reveals strategies for static and dynamic osmo-response.</title>
        <authorList>
            <person name="Becker E.A."/>
            <person name="Seitzer P.M."/>
            <person name="Tritt A."/>
            <person name="Larsen D."/>
            <person name="Krusor M."/>
            <person name="Yao A.I."/>
            <person name="Wu D."/>
            <person name="Madern D."/>
            <person name="Eisen J.A."/>
            <person name="Darling A.E."/>
            <person name="Facciotti M.T."/>
        </authorList>
    </citation>
    <scope>NUCLEOTIDE SEQUENCE [LARGE SCALE GENOMIC DNA]</scope>
    <source>
        <strain evidence="3 4">DSM 8989</strain>
    </source>
</reference>
<feature type="domain" description="RCK N-terminal" evidence="2">
    <location>
        <begin position="3"/>
        <end position="122"/>
    </location>
</feature>
<dbReference type="Proteomes" id="UP000011625">
    <property type="component" value="Unassembled WGS sequence"/>
</dbReference>
<evidence type="ECO:0000313" key="3">
    <source>
        <dbReference type="EMBL" id="EMA53362.1"/>
    </source>
</evidence>
<dbReference type="STRING" id="1227456.C450_08607"/>